<protein>
    <submittedName>
        <fullName evidence="1">Uncharacterized protein</fullName>
    </submittedName>
</protein>
<reference evidence="1 2" key="1">
    <citation type="submission" date="2020-02" db="EMBL/GenBank/DDBJ databases">
        <authorList>
            <person name="Ma Q."/>
            <person name="Huang Y."/>
            <person name="Song X."/>
            <person name="Pei D."/>
        </authorList>
    </citation>
    <scope>NUCLEOTIDE SEQUENCE [LARGE SCALE GENOMIC DNA]</scope>
    <source>
        <strain evidence="1">Sxm20200214</strain>
        <tissue evidence="1">Leaf</tissue>
    </source>
</reference>
<keyword evidence="2" id="KW-1185">Reference proteome</keyword>
<sequence length="271" mass="30491">MMQKLKMDFSVVIPVIFLEEANNAHYNSIDLRAYRKSHIHDGAAGSSIFAHGVQEIIQMDLKTKPFMSPAYCPWHSWISGAQVYNSGVLFRGSNCGVLLELMSGVGVEAISNEHFRVHYTSNMHQTVIENRGLRSVVLRGTKLLCNCEEFLEKIYGGLAETTAGKLIVMFSKFNPFHYHVSKVIDLDAVKSFENGEGVRLIAPQDACKLQPFSQLALDESIEKLRHNVKVFLDRQCHDLGGEEGTVYVEFTPGSRDFTIESLKTKPKKYQS</sequence>
<gene>
    <name evidence="1" type="ORF">Bca52824_046000</name>
</gene>
<comment type="caution">
    <text evidence="1">The sequence shown here is derived from an EMBL/GenBank/DDBJ whole genome shotgun (WGS) entry which is preliminary data.</text>
</comment>
<evidence type="ECO:0000313" key="2">
    <source>
        <dbReference type="Proteomes" id="UP000886595"/>
    </source>
</evidence>
<name>A0A8X7UQR1_BRACI</name>
<organism evidence="1 2">
    <name type="scientific">Brassica carinata</name>
    <name type="common">Ethiopian mustard</name>
    <name type="synonym">Abyssinian cabbage</name>
    <dbReference type="NCBI Taxonomy" id="52824"/>
    <lineage>
        <taxon>Eukaryota</taxon>
        <taxon>Viridiplantae</taxon>
        <taxon>Streptophyta</taxon>
        <taxon>Embryophyta</taxon>
        <taxon>Tracheophyta</taxon>
        <taxon>Spermatophyta</taxon>
        <taxon>Magnoliopsida</taxon>
        <taxon>eudicotyledons</taxon>
        <taxon>Gunneridae</taxon>
        <taxon>Pentapetalae</taxon>
        <taxon>rosids</taxon>
        <taxon>malvids</taxon>
        <taxon>Brassicales</taxon>
        <taxon>Brassicaceae</taxon>
        <taxon>Brassiceae</taxon>
        <taxon>Brassica</taxon>
    </lineage>
</organism>
<dbReference type="Proteomes" id="UP000886595">
    <property type="component" value="Unassembled WGS sequence"/>
</dbReference>
<proteinExistence type="predicted"/>
<dbReference type="EMBL" id="JAAMPC010000010">
    <property type="protein sequence ID" value="KAG2286396.1"/>
    <property type="molecule type" value="Genomic_DNA"/>
</dbReference>
<accession>A0A8X7UQR1</accession>
<evidence type="ECO:0000313" key="1">
    <source>
        <dbReference type="EMBL" id="KAG2286396.1"/>
    </source>
</evidence>
<dbReference type="AlphaFoldDB" id="A0A8X7UQR1"/>